<dbReference type="EMBL" id="FOKI01000005">
    <property type="protein sequence ID" value="SFA87029.1"/>
    <property type="molecule type" value="Genomic_DNA"/>
</dbReference>
<proteinExistence type="predicted"/>
<organism evidence="2 3">
    <name type="scientific">Clostridium frigidicarnis</name>
    <dbReference type="NCBI Taxonomy" id="84698"/>
    <lineage>
        <taxon>Bacteria</taxon>
        <taxon>Bacillati</taxon>
        <taxon>Bacillota</taxon>
        <taxon>Clostridia</taxon>
        <taxon>Eubacteriales</taxon>
        <taxon>Clostridiaceae</taxon>
        <taxon>Clostridium</taxon>
    </lineage>
</organism>
<reference evidence="2 3" key="1">
    <citation type="submission" date="2016-10" db="EMBL/GenBank/DDBJ databases">
        <authorList>
            <person name="de Groot N.N."/>
        </authorList>
    </citation>
    <scope>NUCLEOTIDE SEQUENCE [LARGE SCALE GENOMIC DNA]</scope>
    <source>
        <strain evidence="2 3">DSM 12271</strain>
    </source>
</reference>
<evidence type="ECO:0000313" key="2">
    <source>
        <dbReference type="EMBL" id="SFA87029.1"/>
    </source>
</evidence>
<evidence type="ECO:0008006" key="4">
    <source>
        <dbReference type="Google" id="ProtNLM"/>
    </source>
</evidence>
<gene>
    <name evidence="2" type="ORF">SAMN04488528_100529</name>
</gene>
<dbReference type="Proteomes" id="UP000198619">
    <property type="component" value="Unassembled WGS sequence"/>
</dbReference>
<dbReference type="RefSeq" id="WP_090039082.1">
    <property type="nucleotide sequence ID" value="NZ_FOKI01000005.1"/>
</dbReference>
<accession>A0A1I0WE50</accession>
<dbReference type="AlphaFoldDB" id="A0A1I0WE50"/>
<dbReference type="Gene3D" id="3.90.1720.10">
    <property type="entry name" value="endopeptidase domain like (from Nostoc punctiforme)"/>
    <property type="match status" value="1"/>
</dbReference>
<feature type="transmembrane region" description="Helical" evidence="1">
    <location>
        <begin position="12"/>
        <end position="31"/>
    </location>
</feature>
<dbReference type="STRING" id="84698.SAMN04488528_100529"/>
<keyword evidence="3" id="KW-1185">Reference proteome</keyword>
<dbReference type="OrthoDB" id="1938239at2"/>
<evidence type="ECO:0000313" key="3">
    <source>
        <dbReference type="Proteomes" id="UP000198619"/>
    </source>
</evidence>
<name>A0A1I0WE50_9CLOT</name>
<keyword evidence="1" id="KW-0812">Transmembrane</keyword>
<keyword evidence="1" id="KW-0472">Membrane</keyword>
<evidence type="ECO:0000256" key="1">
    <source>
        <dbReference type="SAM" id="Phobius"/>
    </source>
</evidence>
<sequence length="197" mass="23146">MKLKTLNQRHFKKIIIVIISIVLLLTTLYVIKKFSSEHKAPSKLGQKIYTSMNVRENRIKVYNTAVNLNNGDSSNTCVYFISEVLRTNGEKINHEICNTSQILDIMKKNGWKKETDYKKLKPGDICFTTDEKLNKRGIPTHTYVFMGWKDENKYDYAYVCDNQSKDYDNMIYHLRNITKNIEVKGNAKEPFSFFMYK</sequence>
<keyword evidence="1" id="KW-1133">Transmembrane helix</keyword>
<protein>
    <recommendedName>
        <fullName evidence="4">Bacteriophage peptidoglycan hydrolase</fullName>
    </recommendedName>
</protein>